<dbReference type="STRING" id="1319815.HMPREF0202_02606"/>
<proteinExistence type="predicted"/>
<sequence length="124" mass="13615">MNIVKAIVKVICKRIKAIPETPSCKIVLILKVPPNKTIEYESKSLSENLEPGAKIVDLAKVFPAISPKKIARGAPPMLGTNFPRKTPSCAIKIQSSRPGIIFLAELNILKIKNLLKYIVTLITI</sequence>
<comment type="caution">
    <text evidence="1">The sequence shown here is derived from an EMBL/GenBank/DDBJ whole genome shotgun (WGS) entry which is preliminary data.</text>
</comment>
<organism evidence="1 2">
    <name type="scientific">Cetobacterium somerae ATCC BAA-474</name>
    <dbReference type="NCBI Taxonomy" id="1319815"/>
    <lineage>
        <taxon>Bacteria</taxon>
        <taxon>Fusobacteriati</taxon>
        <taxon>Fusobacteriota</taxon>
        <taxon>Fusobacteriia</taxon>
        <taxon>Fusobacteriales</taxon>
        <taxon>Fusobacteriaceae</taxon>
        <taxon>Cetobacterium</taxon>
    </lineage>
</organism>
<accession>U7V5C3</accession>
<evidence type="ECO:0000313" key="2">
    <source>
        <dbReference type="Proteomes" id="UP000017081"/>
    </source>
</evidence>
<reference evidence="1 2" key="1">
    <citation type="submission" date="2013-08" db="EMBL/GenBank/DDBJ databases">
        <authorList>
            <person name="Weinstock G."/>
            <person name="Sodergren E."/>
            <person name="Wylie T."/>
            <person name="Fulton L."/>
            <person name="Fulton R."/>
            <person name="Fronick C."/>
            <person name="O'Laughlin M."/>
            <person name="Godfrey J."/>
            <person name="Miner T."/>
            <person name="Herter B."/>
            <person name="Appelbaum E."/>
            <person name="Cordes M."/>
            <person name="Lek S."/>
            <person name="Wollam A."/>
            <person name="Pepin K.H."/>
            <person name="Palsikar V.B."/>
            <person name="Mitreva M."/>
            <person name="Wilson R.K."/>
        </authorList>
    </citation>
    <scope>NUCLEOTIDE SEQUENCE [LARGE SCALE GENOMIC DNA]</scope>
    <source>
        <strain evidence="1 2">ATCC BAA-474</strain>
    </source>
</reference>
<dbReference type="AlphaFoldDB" id="U7V5C3"/>
<name>U7V5C3_9FUSO</name>
<dbReference type="HOGENOM" id="CLU_1999823_0_0_0"/>
<keyword evidence="2" id="KW-1185">Reference proteome</keyword>
<dbReference type="Proteomes" id="UP000017081">
    <property type="component" value="Unassembled WGS sequence"/>
</dbReference>
<dbReference type="EMBL" id="AXZF01000140">
    <property type="protein sequence ID" value="ERT66706.1"/>
    <property type="molecule type" value="Genomic_DNA"/>
</dbReference>
<gene>
    <name evidence="1" type="ORF">HMPREF0202_02606</name>
</gene>
<protein>
    <submittedName>
        <fullName evidence="1">Uncharacterized protein</fullName>
    </submittedName>
</protein>
<evidence type="ECO:0000313" key="1">
    <source>
        <dbReference type="EMBL" id="ERT66706.1"/>
    </source>
</evidence>